<dbReference type="PANTHER" id="PTHR43537:SF49">
    <property type="entry name" value="TRANSCRIPTIONAL REGULATORY PROTEIN"/>
    <property type="match status" value="1"/>
</dbReference>
<evidence type="ECO:0000256" key="2">
    <source>
        <dbReference type="ARBA" id="ARBA00023125"/>
    </source>
</evidence>
<evidence type="ECO:0000256" key="1">
    <source>
        <dbReference type="ARBA" id="ARBA00023015"/>
    </source>
</evidence>
<reference evidence="5 6" key="1">
    <citation type="submission" date="2023-03" db="EMBL/GenBank/DDBJ databases">
        <title>Complete genome sequences of several Auritidibacter ignavus strains isolated from ear infections.</title>
        <authorList>
            <person name="Baehr T."/>
            <person name="Baumhoegger A.M."/>
        </authorList>
    </citation>
    <scope>NUCLEOTIDE SEQUENCE [LARGE SCALE GENOMIC DNA]</scope>
    <source>
        <strain evidence="5 6">BABAE-6</strain>
    </source>
</reference>
<name>A0AAJ6AL79_9MICC</name>
<dbReference type="Pfam" id="PF07729">
    <property type="entry name" value="FCD"/>
    <property type="match status" value="1"/>
</dbReference>
<dbReference type="Proteomes" id="UP001224674">
    <property type="component" value="Chromosome"/>
</dbReference>
<dbReference type="InterPro" id="IPR011711">
    <property type="entry name" value="GntR_C"/>
</dbReference>
<dbReference type="SUPFAM" id="SSF48008">
    <property type="entry name" value="GntR ligand-binding domain-like"/>
    <property type="match status" value="1"/>
</dbReference>
<evidence type="ECO:0000313" key="5">
    <source>
        <dbReference type="EMBL" id="WGH94294.1"/>
    </source>
</evidence>
<dbReference type="Pfam" id="PF00392">
    <property type="entry name" value="GntR"/>
    <property type="match status" value="1"/>
</dbReference>
<dbReference type="InterPro" id="IPR036390">
    <property type="entry name" value="WH_DNA-bd_sf"/>
</dbReference>
<keyword evidence="6" id="KW-1185">Reference proteome</keyword>
<protein>
    <submittedName>
        <fullName evidence="5">GntR family transcriptional regulator</fullName>
    </submittedName>
</protein>
<dbReference type="AlphaFoldDB" id="A0AAJ6AL79"/>
<dbReference type="PANTHER" id="PTHR43537">
    <property type="entry name" value="TRANSCRIPTIONAL REGULATOR, GNTR FAMILY"/>
    <property type="match status" value="1"/>
</dbReference>
<dbReference type="InterPro" id="IPR000524">
    <property type="entry name" value="Tscrpt_reg_HTH_GntR"/>
</dbReference>
<dbReference type="InterPro" id="IPR036388">
    <property type="entry name" value="WH-like_DNA-bd_sf"/>
</dbReference>
<keyword evidence="1" id="KW-0805">Transcription regulation</keyword>
<dbReference type="GO" id="GO:0003700">
    <property type="term" value="F:DNA-binding transcription factor activity"/>
    <property type="evidence" value="ECO:0007669"/>
    <property type="project" value="InterPro"/>
</dbReference>
<dbReference type="EMBL" id="CP122566">
    <property type="protein sequence ID" value="WGH94294.1"/>
    <property type="molecule type" value="Genomic_DNA"/>
</dbReference>
<evidence type="ECO:0000313" key="6">
    <source>
        <dbReference type="Proteomes" id="UP001224674"/>
    </source>
</evidence>
<proteinExistence type="predicted"/>
<organism evidence="5 6">
    <name type="scientific">Auritidibacter ignavus</name>
    <dbReference type="NCBI Taxonomy" id="678932"/>
    <lineage>
        <taxon>Bacteria</taxon>
        <taxon>Bacillati</taxon>
        <taxon>Actinomycetota</taxon>
        <taxon>Actinomycetes</taxon>
        <taxon>Micrococcales</taxon>
        <taxon>Micrococcaceae</taxon>
        <taxon>Auritidibacter</taxon>
    </lineage>
</organism>
<dbReference type="PROSITE" id="PS50949">
    <property type="entry name" value="HTH_GNTR"/>
    <property type="match status" value="1"/>
</dbReference>
<accession>A0AAJ6AL79</accession>
<dbReference type="SMART" id="SM00895">
    <property type="entry name" value="FCD"/>
    <property type="match status" value="1"/>
</dbReference>
<dbReference type="SUPFAM" id="SSF46785">
    <property type="entry name" value="Winged helix' DNA-binding domain"/>
    <property type="match status" value="1"/>
</dbReference>
<dbReference type="RefSeq" id="WP_158524683.1">
    <property type="nucleotide sequence ID" value="NZ_CP122561.1"/>
</dbReference>
<dbReference type="SMART" id="SM00345">
    <property type="entry name" value="HTH_GNTR"/>
    <property type="match status" value="1"/>
</dbReference>
<gene>
    <name evidence="5" type="ORF">QDX21_05760</name>
</gene>
<evidence type="ECO:0000259" key="4">
    <source>
        <dbReference type="PROSITE" id="PS50949"/>
    </source>
</evidence>
<evidence type="ECO:0000256" key="3">
    <source>
        <dbReference type="ARBA" id="ARBA00023163"/>
    </source>
</evidence>
<dbReference type="Gene3D" id="1.10.10.10">
    <property type="entry name" value="Winged helix-like DNA-binding domain superfamily/Winged helix DNA-binding domain"/>
    <property type="match status" value="1"/>
</dbReference>
<dbReference type="InterPro" id="IPR008920">
    <property type="entry name" value="TF_FadR/GntR_C"/>
</dbReference>
<keyword evidence="3" id="KW-0804">Transcription</keyword>
<keyword evidence="2" id="KW-0238">DNA-binding</keyword>
<feature type="domain" description="HTH gntR-type" evidence="4">
    <location>
        <begin position="1"/>
        <end position="62"/>
    </location>
</feature>
<sequence length="209" mass="23387">MASEIIRLVSIGELAPGSTLTEKGAAEMFGVSRTPAREALLKLSDSGILVTGTFKGFRVANTSSRDANWLYDCIVGIERQAVHSLAGKDYDKAQLRTAFRRSQERIDVGLFEYWLADREFHETIVSLTGNPHLVVISDYVRNALSRYITMYLTHDLAPETSSTEHEEILNALLSDDIDDASRLITAHWNSARKQVTGWLRDDEKEGKDV</sequence>
<dbReference type="GO" id="GO:0003677">
    <property type="term" value="F:DNA binding"/>
    <property type="evidence" value="ECO:0007669"/>
    <property type="project" value="UniProtKB-KW"/>
</dbReference>
<dbReference type="Gene3D" id="1.20.120.530">
    <property type="entry name" value="GntR ligand-binding domain-like"/>
    <property type="match status" value="1"/>
</dbReference>